<organism evidence="1 2">
    <name type="scientific">Phormidium yuhuli AB48</name>
    <dbReference type="NCBI Taxonomy" id="2940671"/>
    <lineage>
        <taxon>Bacteria</taxon>
        <taxon>Bacillati</taxon>
        <taxon>Cyanobacteriota</taxon>
        <taxon>Cyanophyceae</taxon>
        <taxon>Oscillatoriophycideae</taxon>
        <taxon>Oscillatoriales</taxon>
        <taxon>Oscillatoriaceae</taxon>
        <taxon>Phormidium</taxon>
        <taxon>Phormidium yuhuli</taxon>
    </lineage>
</organism>
<name>A0ABY5AP78_9CYAN</name>
<reference evidence="1" key="1">
    <citation type="submission" date="2022-06" db="EMBL/GenBank/DDBJ databases">
        <title>Genome sequence of Phormidium yuhuli AB48 isolated from an industrial photobioreactor environment.</title>
        <authorList>
            <person name="Qiu Y."/>
            <person name="Noonan A.J.C."/>
            <person name="Dofher K."/>
            <person name="Koch M."/>
            <person name="Kieft B."/>
            <person name="Lin X."/>
            <person name="Ziels R.M."/>
            <person name="Hallam S.J."/>
        </authorList>
    </citation>
    <scope>NUCLEOTIDE SEQUENCE</scope>
    <source>
        <strain evidence="1">AB48</strain>
    </source>
</reference>
<dbReference type="RefSeq" id="WP_252663037.1">
    <property type="nucleotide sequence ID" value="NZ_CP098611.1"/>
</dbReference>
<sequence>MNAAEQAKDFRIASKIAAVVNLFKTEFPDLRSDLKPWTDDVETREMLDPDSIDISFHFPGYSFRCHCRSILIQIRFHAVDADVRAIGLEAAGFSGLGCLWRLSTVERWHFVGRKEPVPEMQEKLKSCCREAIDIFNRDLDVCDETA</sequence>
<dbReference type="EMBL" id="CP098611">
    <property type="protein sequence ID" value="USR91009.1"/>
    <property type="molecule type" value="Genomic_DNA"/>
</dbReference>
<dbReference type="Proteomes" id="UP001056708">
    <property type="component" value="Chromosome"/>
</dbReference>
<accession>A0ABY5AP78</accession>
<evidence type="ECO:0000313" key="2">
    <source>
        <dbReference type="Proteomes" id="UP001056708"/>
    </source>
</evidence>
<protein>
    <submittedName>
        <fullName evidence="1">Uncharacterized protein</fullName>
    </submittedName>
</protein>
<gene>
    <name evidence="1" type="ORF">NEA10_19645</name>
</gene>
<proteinExistence type="predicted"/>
<evidence type="ECO:0000313" key="1">
    <source>
        <dbReference type="EMBL" id="USR91009.1"/>
    </source>
</evidence>
<keyword evidence="2" id="KW-1185">Reference proteome</keyword>